<dbReference type="InParanoid" id="T1HWV4"/>
<dbReference type="AlphaFoldDB" id="T1HWV4"/>
<dbReference type="SUPFAM" id="SSF57756">
    <property type="entry name" value="Retrovirus zinc finger-like domains"/>
    <property type="match status" value="1"/>
</dbReference>
<keyword evidence="1" id="KW-0378">Hydrolase</keyword>
<dbReference type="InterPro" id="IPR036875">
    <property type="entry name" value="Znf_CCHC_sf"/>
</dbReference>
<evidence type="ECO:0000256" key="1">
    <source>
        <dbReference type="ARBA" id="ARBA00022801"/>
    </source>
</evidence>
<dbReference type="GO" id="GO:0003676">
    <property type="term" value="F:nucleic acid binding"/>
    <property type="evidence" value="ECO:0007669"/>
    <property type="project" value="InterPro"/>
</dbReference>
<organism evidence="2 3">
    <name type="scientific">Rhodnius prolixus</name>
    <name type="common">Triatomid bug</name>
    <dbReference type="NCBI Taxonomy" id="13249"/>
    <lineage>
        <taxon>Eukaryota</taxon>
        <taxon>Metazoa</taxon>
        <taxon>Ecdysozoa</taxon>
        <taxon>Arthropoda</taxon>
        <taxon>Hexapoda</taxon>
        <taxon>Insecta</taxon>
        <taxon>Pterygota</taxon>
        <taxon>Neoptera</taxon>
        <taxon>Paraneoptera</taxon>
        <taxon>Hemiptera</taxon>
        <taxon>Heteroptera</taxon>
        <taxon>Panheteroptera</taxon>
        <taxon>Cimicomorpha</taxon>
        <taxon>Reduviidae</taxon>
        <taxon>Triatominae</taxon>
        <taxon>Rhodnius</taxon>
    </lineage>
</organism>
<dbReference type="InterPro" id="IPR001969">
    <property type="entry name" value="Aspartic_peptidase_AS"/>
</dbReference>
<dbReference type="GO" id="GO:0004190">
    <property type="term" value="F:aspartic-type endopeptidase activity"/>
    <property type="evidence" value="ECO:0007669"/>
    <property type="project" value="InterPro"/>
</dbReference>
<proteinExistence type="predicted"/>
<dbReference type="SMART" id="SM00343">
    <property type="entry name" value="ZnF_C2HC"/>
    <property type="match status" value="1"/>
</dbReference>
<dbReference type="HOGENOM" id="CLU_1606832_0_0_1"/>
<evidence type="ECO:0000313" key="3">
    <source>
        <dbReference type="Proteomes" id="UP000015103"/>
    </source>
</evidence>
<dbReference type="OMA" id="HKEIGWI"/>
<dbReference type="CDD" id="cd00303">
    <property type="entry name" value="retropepsin_like"/>
    <property type="match status" value="1"/>
</dbReference>
<dbReference type="InterPro" id="IPR018061">
    <property type="entry name" value="Retropepsins"/>
</dbReference>
<dbReference type="GO" id="GO:0008270">
    <property type="term" value="F:zinc ion binding"/>
    <property type="evidence" value="ECO:0007669"/>
    <property type="project" value="InterPro"/>
</dbReference>
<dbReference type="Gene3D" id="2.40.70.10">
    <property type="entry name" value="Acid Proteases"/>
    <property type="match status" value="1"/>
</dbReference>
<dbReference type="PROSITE" id="PS50158">
    <property type="entry name" value="ZF_CCHC"/>
    <property type="match status" value="1"/>
</dbReference>
<dbReference type="InterPro" id="IPR001878">
    <property type="entry name" value="Znf_CCHC"/>
</dbReference>
<dbReference type="Proteomes" id="UP000015103">
    <property type="component" value="Unassembled WGS sequence"/>
</dbReference>
<sequence>MGHVSSACTAPKREPNSCFKCGSQGHQRKDCPRLRPTSRQLTEGTTHKEIGWIAESSSLAPTYEVKIKLEVNDVEISATLDSGSPISLISEHILPVNVIISPYTRKFQFDGVNQSKLNILGELKQNVSVNSIKIPITFYVVPENTINSICLLGRDFLSYDGIQVKFQGNNVYIDVKSTLVEEPIG</sequence>
<dbReference type="VEuPathDB" id="VectorBase:RPRC008524"/>
<dbReference type="GO" id="GO:0006508">
    <property type="term" value="P:proteolysis"/>
    <property type="evidence" value="ECO:0007669"/>
    <property type="project" value="InterPro"/>
</dbReference>
<dbReference type="EnsemblMetazoa" id="RPRC008524-RA">
    <property type="protein sequence ID" value="RPRC008524-PA"/>
    <property type="gene ID" value="RPRC008524"/>
</dbReference>
<dbReference type="Pfam" id="PF00098">
    <property type="entry name" value="zf-CCHC"/>
    <property type="match status" value="1"/>
</dbReference>
<accession>T1HWV4</accession>
<evidence type="ECO:0000313" key="2">
    <source>
        <dbReference type="EnsemblMetazoa" id="RPRC008524-PA"/>
    </source>
</evidence>
<dbReference type="InterPro" id="IPR021109">
    <property type="entry name" value="Peptidase_aspartic_dom_sf"/>
</dbReference>
<dbReference type="Gene3D" id="4.10.60.10">
    <property type="entry name" value="Zinc finger, CCHC-type"/>
    <property type="match status" value="1"/>
</dbReference>
<protein>
    <submittedName>
        <fullName evidence="2">CCHC-type domain-containing protein</fullName>
    </submittedName>
</protein>
<dbReference type="Pfam" id="PF00077">
    <property type="entry name" value="RVP"/>
    <property type="match status" value="1"/>
</dbReference>
<reference evidence="2" key="1">
    <citation type="submission" date="2015-05" db="UniProtKB">
        <authorList>
            <consortium name="EnsemblMetazoa"/>
        </authorList>
    </citation>
    <scope>IDENTIFICATION</scope>
</reference>
<keyword evidence="3" id="KW-1185">Reference proteome</keyword>
<dbReference type="SUPFAM" id="SSF50630">
    <property type="entry name" value="Acid proteases"/>
    <property type="match status" value="1"/>
</dbReference>
<name>T1HWV4_RHOPR</name>
<dbReference type="PROSITE" id="PS00141">
    <property type="entry name" value="ASP_PROTEASE"/>
    <property type="match status" value="1"/>
</dbReference>
<dbReference type="STRING" id="13249.T1HWV4"/>
<dbReference type="EMBL" id="ACPB03024394">
    <property type="status" value="NOT_ANNOTATED_CDS"/>
    <property type="molecule type" value="Genomic_DNA"/>
</dbReference>